<protein>
    <submittedName>
        <fullName evidence="2">Uncharacterized protein</fullName>
    </submittedName>
</protein>
<dbReference type="Gramene" id="TraesLDM2A03G00635460.1">
    <property type="protein sequence ID" value="TraesLDM2A03G00635460.1.CDS1"/>
    <property type="gene ID" value="TraesLDM2A03G00635460"/>
</dbReference>
<dbReference type="EnsemblPlants" id="TraesCS2A02G165400.1">
    <property type="protein sequence ID" value="TraesCS2A02G165400.1.cds1"/>
    <property type="gene ID" value="TraesCS2A02G165400"/>
</dbReference>
<evidence type="ECO:0000313" key="2">
    <source>
        <dbReference type="EnsemblPlants" id="TraesCS2A02G165400.1.cds1"/>
    </source>
</evidence>
<organism evidence="2">
    <name type="scientific">Triticum aestivum</name>
    <name type="common">Wheat</name>
    <dbReference type="NCBI Taxonomy" id="4565"/>
    <lineage>
        <taxon>Eukaryota</taxon>
        <taxon>Viridiplantae</taxon>
        <taxon>Streptophyta</taxon>
        <taxon>Embryophyta</taxon>
        <taxon>Tracheophyta</taxon>
        <taxon>Spermatophyta</taxon>
        <taxon>Magnoliopsida</taxon>
        <taxon>Liliopsida</taxon>
        <taxon>Poales</taxon>
        <taxon>Poaceae</taxon>
        <taxon>BOP clade</taxon>
        <taxon>Pooideae</taxon>
        <taxon>Triticodae</taxon>
        <taxon>Triticeae</taxon>
        <taxon>Triticinae</taxon>
        <taxon>Triticum</taxon>
    </lineage>
</organism>
<reference evidence="2" key="2">
    <citation type="submission" date="2018-10" db="UniProtKB">
        <authorList>
            <consortium name="EnsemblPlants"/>
        </authorList>
    </citation>
    <scope>IDENTIFICATION</scope>
</reference>
<dbReference type="Gramene" id="TraesSTA2A03G00631110.1">
    <property type="protein sequence ID" value="TraesSTA2A03G00631110.1.CDS1"/>
    <property type="gene ID" value="TraesSTA2A03G00631110"/>
</dbReference>
<evidence type="ECO:0000313" key="3">
    <source>
        <dbReference type="Proteomes" id="UP000019116"/>
    </source>
</evidence>
<dbReference type="Gramene" id="TraesWEE_scaffold_064900_01G000300.1">
    <property type="protein sequence ID" value="TraesWEE_scaffold_064900_01G000300.1"/>
    <property type="gene ID" value="TraesWEE_scaffold_064900_01G000300"/>
</dbReference>
<sequence length="100" mass="10593">MATAAYGVQNKGGQEGSERGAHSESVGLLGKGRGGPKRRHRRRVSGGWLKKTTMVTCTQLLGSSWSPKWTKSSAEILQDVLPSDGDDGVHDNDGEAVVTT</sequence>
<keyword evidence="3" id="KW-1185">Reference proteome</keyword>
<dbReference type="Gramene" id="TraesCS2A02G165400.1">
    <property type="protein sequence ID" value="TraesCS2A02G165400.1.cds1"/>
    <property type="gene ID" value="TraesCS2A02G165400"/>
</dbReference>
<dbReference type="AlphaFoldDB" id="A0A3B6AUQ1"/>
<dbReference type="Gramene" id="TraesMAC2A03G00630860.1">
    <property type="protein sequence ID" value="TraesMAC2A03G00630860.1.CDS1"/>
    <property type="gene ID" value="TraesMAC2A03G00630860"/>
</dbReference>
<evidence type="ECO:0000256" key="1">
    <source>
        <dbReference type="SAM" id="MobiDB-lite"/>
    </source>
</evidence>
<feature type="region of interest" description="Disordered" evidence="1">
    <location>
        <begin position="80"/>
        <end position="100"/>
    </location>
</feature>
<reference evidence="2" key="1">
    <citation type="submission" date="2018-08" db="EMBL/GenBank/DDBJ databases">
        <authorList>
            <person name="Rossello M."/>
        </authorList>
    </citation>
    <scope>NUCLEOTIDE SEQUENCE [LARGE SCALE GENOMIC DNA]</scope>
    <source>
        <strain evidence="2">cv. Chinese Spring</strain>
    </source>
</reference>
<dbReference type="OMA" id="WLKKTTM"/>
<dbReference type="Gramene" id="TraesNOR2A03G00641450.1">
    <property type="protein sequence ID" value="TraesNOR2A03G00641450.1.CDS1"/>
    <property type="gene ID" value="TraesNOR2A03G00641450"/>
</dbReference>
<dbReference type="Gramene" id="TraesSYM2A03G00638820.1">
    <property type="protein sequence ID" value="TraesSYM2A03G00638820.1.CDS1"/>
    <property type="gene ID" value="TraesSYM2A03G00638820"/>
</dbReference>
<dbReference type="Proteomes" id="UP000019116">
    <property type="component" value="Chromosome 2A"/>
</dbReference>
<dbReference type="Gramene" id="TraesCS2A03G0343700.1">
    <property type="protein sequence ID" value="TraesCS2A03G0343700.1.CDS1"/>
    <property type="gene ID" value="TraesCS2A03G0343700"/>
</dbReference>
<dbReference type="Gramene" id="TraesLAC2A03G00636410.1">
    <property type="protein sequence ID" value="TraesLAC2A03G00636410.1.CDS1"/>
    <property type="gene ID" value="TraesLAC2A03G00636410"/>
</dbReference>
<name>A0A3B6AUQ1_WHEAT</name>
<feature type="compositionally biased region" description="Basic residues" evidence="1">
    <location>
        <begin position="34"/>
        <end position="44"/>
    </location>
</feature>
<dbReference type="Gramene" id="TraesJUL2A03G00636750.1">
    <property type="protein sequence ID" value="TraesJUL2A03G00636750.1.CDS1"/>
    <property type="gene ID" value="TraesJUL2A03G00636750"/>
</dbReference>
<accession>A0A3B6AUQ1</accession>
<proteinExistence type="predicted"/>
<feature type="region of interest" description="Disordered" evidence="1">
    <location>
        <begin position="1"/>
        <end position="47"/>
    </location>
</feature>
<dbReference type="Gramene" id="TraesJAG2A03G00631690.1">
    <property type="protein sequence ID" value="TraesJAG2A03G00631690.1.CDS1"/>
    <property type="gene ID" value="TraesJAG2A03G00631690"/>
</dbReference>
<dbReference type="Gramene" id="TraesROB_scaffold_017326_01G000300.1">
    <property type="protein sequence ID" value="TraesROB_scaffold_017326_01G000300.1"/>
    <property type="gene ID" value="TraesROB_scaffold_017326_01G000300"/>
</dbReference>